<accession>A0A1M6MA18</accession>
<gene>
    <name evidence="1" type="ORF">SAMN04488012_12210</name>
</gene>
<reference evidence="1 2" key="1">
    <citation type="submission" date="2016-11" db="EMBL/GenBank/DDBJ databases">
        <authorList>
            <person name="Jaros S."/>
            <person name="Januszkiewicz K."/>
            <person name="Wedrychowicz H."/>
        </authorList>
    </citation>
    <scope>NUCLEOTIDE SEQUENCE [LARGE SCALE GENOMIC DNA]</scope>
    <source>
        <strain evidence="1 2">DSM 26892</strain>
    </source>
</reference>
<dbReference type="Proteomes" id="UP000184040">
    <property type="component" value="Unassembled WGS sequence"/>
</dbReference>
<organism evidence="1 2">
    <name type="scientific">Palleronia salina</name>
    <dbReference type="NCBI Taxonomy" id="313368"/>
    <lineage>
        <taxon>Bacteria</taxon>
        <taxon>Pseudomonadati</taxon>
        <taxon>Pseudomonadota</taxon>
        <taxon>Alphaproteobacteria</taxon>
        <taxon>Rhodobacterales</taxon>
        <taxon>Roseobacteraceae</taxon>
        <taxon>Palleronia</taxon>
    </lineage>
</organism>
<evidence type="ECO:0000313" key="2">
    <source>
        <dbReference type="Proteomes" id="UP000184040"/>
    </source>
</evidence>
<dbReference type="EMBL" id="FQZA01000022">
    <property type="protein sequence ID" value="SHJ80143.1"/>
    <property type="molecule type" value="Genomic_DNA"/>
</dbReference>
<evidence type="ECO:0000313" key="1">
    <source>
        <dbReference type="EMBL" id="SHJ80143.1"/>
    </source>
</evidence>
<sequence>MNPISVNGELNEVNKSICANSKEGKTHGLLLLRDLIAASKTETVDTLRLGSDDDDELFDNVPI</sequence>
<protein>
    <submittedName>
        <fullName evidence="1">Uncharacterized protein</fullName>
    </submittedName>
</protein>
<name>A0A1M6MA18_9RHOB</name>
<dbReference type="AlphaFoldDB" id="A0A1M6MA18"/>
<proteinExistence type="predicted"/>
<keyword evidence="2" id="KW-1185">Reference proteome</keyword>